<evidence type="ECO:0008006" key="7">
    <source>
        <dbReference type="Google" id="ProtNLM"/>
    </source>
</evidence>
<gene>
    <name evidence="5" type="ORF">NCTC10465_02240</name>
</gene>
<feature type="chain" id="PRO_5016582119" description="Outer membrane porin, OprD family" evidence="4">
    <location>
        <begin position="28"/>
        <end position="441"/>
    </location>
</feature>
<dbReference type="KEGG" id="mos:AXE82_11115"/>
<organism evidence="5 6">
    <name type="scientific">Faucicola osloensis</name>
    <name type="common">Moraxella osloensis</name>
    <dbReference type="NCBI Taxonomy" id="34062"/>
    <lineage>
        <taxon>Bacteria</taxon>
        <taxon>Pseudomonadati</taxon>
        <taxon>Pseudomonadota</taxon>
        <taxon>Gammaproteobacteria</taxon>
        <taxon>Moraxellales</taxon>
        <taxon>Moraxellaceae</taxon>
        <taxon>Faucicola</taxon>
    </lineage>
</organism>
<name>A0A378QV62_FAUOS</name>
<proteinExistence type="inferred from homology"/>
<dbReference type="InterPro" id="IPR023614">
    <property type="entry name" value="Porin_dom_sf"/>
</dbReference>
<dbReference type="Pfam" id="PF03573">
    <property type="entry name" value="OprD"/>
    <property type="match status" value="1"/>
</dbReference>
<accession>A0A378QV62</accession>
<evidence type="ECO:0000256" key="4">
    <source>
        <dbReference type="SAM" id="SignalP"/>
    </source>
</evidence>
<dbReference type="Proteomes" id="UP000255230">
    <property type="component" value="Unassembled WGS sequence"/>
</dbReference>
<evidence type="ECO:0000256" key="1">
    <source>
        <dbReference type="ARBA" id="ARBA00009075"/>
    </source>
</evidence>
<feature type="signal peptide" evidence="4">
    <location>
        <begin position="1"/>
        <end position="27"/>
    </location>
</feature>
<sequence length="441" mass="48894">MQQTYLKHKNLYWAILVALGLPSMAVASPTNNPPLTLNHLSGGQQDCTVNNNSVDSLGKAFSCGTVSGAIKTAYYSLNNAYFGGKSQDTVATGGYIRYETAPFYGVQAAVGYDIQRRLDDDNGHAEVSEFKNDKDGLAEAYVKWQNDKARVTVGNQRLDVPFLGDYSDFRILQNLYQAADVKLGNNDDFIRATKVNKFKSYGEDEFYKTSRQSAIKETDGMWSVGAGKSYKLANGNQLKGQVWYEDYDDYTKLAYAQGNYALANHPLKPEFAVQYITGKDQGKALAGNVDSQMYGAMLSLKPTNNATVKLAYDRIQPQSDAYRNGALLTPYSTNTSSSVIFAQPFFTSTQDLGAGNAYMIGVDGKYDDQTNLGARLSYMDLKESKNVDSRDQTELMVYGIHNFSGKLKGLSISNFAGIQHSPRFDGRENFWQNRLMLSVKF</sequence>
<keyword evidence="3 4" id="KW-0732">Signal</keyword>
<evidence type="ECO:0000256" key="3">
    <source>
        <dbReference type="ARBA" id="ARBA00022729"/>
    </source>
</evidence>
<dbReference type="InterPro" id="IPR005318">
    <property type="entry name" value="OM_porin_bac"/>
</dbReference>
<dbReference type="EMBL" id="UGPY01000002">
    <property type="protein sequence ID" value="STZ04786.1"/>
    <property type="molecule type" value="Genomic_DNA"/>
</dbReference>
<evidence type="ECO:0000313" key="6">
    <source>
        <dbReference type="Proteomes" id="UP000255230"/>
    </source>
</evidence>
<dbReference type="AlphaFoldDB" id="A0A378QV62"/>
<evidence type="ECO:0000313" key="5">
    <source>
        <dbReference type="EMBL" id="STZ04786.1"/>
    </source>
</evidence>
<protein>
    <recommendedName>
        <fullName evidence="7">Outer membrane porin, OprD family</fullName>
    </recommendedName>
</protein>
<evidence type="ECO:0000256" key="2">
    <source>
        <dbReference type="ARBA" id="ARBA00022448"/>
    </source>
</evidence>
<comment type="similarity">
    <text evidence="1">Belongs to the outer membrane porin (Opr) (TC 1.B.25) family.</text>
</comment>
<keyword evidence="2" id="KW-0813">Transport</keyword>
<dbReference type="Gene3D" id="2.40.160.10">
    <property type="entry name" value="Porin"/>
    <property type="match status" value="1"/>
</dbReference>
<keyword evidence="6" id="KW-1185">Reference proteome</keyword>
<reference evidence="5 6" key="1">
    <citation type="submission" date="2018-06" db="EMBL/GenBank/DDBJ databases">
        <authorList>
            <consortium name="Pathogen Informatics"/>
            <person name="Doyle S."/>
        </authorList>
    </citation>
    <scope>NUCLEOTIDE SEQUENCE [LARGE SCALE GENOMIC DNA]</scope>
    <source>
        <strain evidence="5 6">NCTC10465</strain>
    </source>
</reference>